<proteinExistence type="predicted"/>
<dbReference type="AlphaFoldDB" id="A0A221SZ43"/>
<evidence type="ECO:0000313" key="4">
    <source>
        <dbReference type="EMBL" id="ASN81919.1"/>
    </source>
</evidence>
<dbReference type="PANTHER" id="PTHR48084:SF5">
    <property type="entry name" value="BLR6744 PROTEIN"/>
    <property type="match status" value="1"/>
</dbReference>
<keyword evidence="5" id="KW-1185">Reference proteome</keyword>
<dbReference type="SUPFAM" id="SSF52518">
    <property type="entry name" value="Thiamin diphosphate-binding fold (THDP-binding)"/>
    <property type="match status" value="1"/>
</dbReference>
<dbReference type="GO" id="GO:0045333">
    <property type="term" value="P:cellular respiration"/>
    <property type="evidence" value="ECO:0007669"/>
    <property type="project" value="UniProtKB-ARBA"/>
</dbReference>
<dbReference type="EMBL" id="CP021081">
    <property type="protein sequence ID" value="ASN81919.1"/>
    <property type="molecule type" value="Genomic_DNA"/>
</dbReference>
<evidence type="ECO:0000313" key="5">
    <source>
        <dbReference type="Proteomes" id="UP000259030"/>
    </source>
</evidence>
<organism evidence="4 5">
    <name type="scientific">Deinococcus ficus</name>
    <dbReference type="NCBI Taxonomy" id="317577"/>
    <lineage>
        <taxon>Bacteria</taxon>
        <taxon>Thermotogati</taxon>
        <taxon>Deinococcota</taxon>
        <taxon>Deinococci</taxon>
        <taxon>Deinococcales</taxon>
        <taxon>Deinococcaceae</taxon>
        <taxon>Deinococcus</taxon>
    </lineage>
</organism>
<dbReference type="GO" id="GO:0030976">
    <property type="term" value="F:thiamine pyrophosphate binding"/>
    <property type="evidence" value="ECO:0007669"/>
    <property type="project" value="InterPro"/>
</dbReference>
<evidence type="ECO:0000256" key="2">
    <source>
        <dbReference type="SAM" id="MobiDB-lite"/>
    </source>
</evidence>
<reference evidence="4 5" key="1">
    <citation type="submission" date="2017-05" db="EMBL/GenBank/DDBJ databases">
        <title>The complete genome sequence of Deinococcus ficus isolated from the rhizosphere of the Ficus religiosa L. in Taiwan.</title>
        <authorList>
            <person name="Wu K.-M."/>
            <person name="Liao T.-L."/>
            <person name="Liu Y.-M."/>
            <person name="Young C.-C."/>
            <person name="Tsai S.-F."/>
        </authorList>
    </citation>
    <scope>NUCLEOTIDE SEQUENCE [LARGE SCALE GENOMIC DNA]</scope>
    <source>
        <strain evidence="4 5">CC-FR2-10</strain>
    </source>
</reference>
<protein>
    <submittedName>
        <fullName evidence="4">2-oxoglutarate ferredoxin oxidoreductase subunit beta</fullName>
    </submittedName>
</protein>
<dbReference type="RefSeq" id="WP_081425880.1">
    <property type="nucleotide sequence ID" value="NZ_CP021081.1"/>
</dbReference>
<dbReference type="CDD" id="cd03375">
    <property type="entry name" value="TPP_OGFOR"/>
    <property type="match status" value="1"/>
</dbReference>
<accession>A0A221SZ43</accession>
<dbReference type="Gene3D" id="3.40.50.970">
    <property type="match status" value="1"/>
</dbReference>
<dbReference type="GO" id="GO:0016625">
    <property type="term" value="F:oxidoreductase activity, acting on the aldehyde or oxo group of donors, iron-sulfur protein as acceptor"/>
    <property type="evidence" value="ECO:0007669"/>
    <property type="project" value="UniProtKB-ARBA"/>
</dbReference>
<dbReference type="STRING" id="317577.GCA_000419625_01068"/>
<dbReference type="PANTHER" id="PTHR48084">
    <property type="entry name" value="2-OXOGLUTARATE OXIDOREDUCTASE SUBUNIT KORB-RELATED"/>
    <property type="match status" value="1"/>
</dbReference>
<dbReference type="KEGG" id="dfc:DFI_00565"/>
<evidence type="ECO:0000259" key="3">
    <source>
        <dbReference type="Pfam" id="PF02775"/>
    </source>
</evidence>
<gene>
    <name evidence="4" type="ORF">DFI_00565</name>
</gene>
<sequence>MTGAGRATDGIGADVKAPDTTGPVSPAPVSPPAERAPAVNSAGLTKNDYRGLPSTLCPGCGHDSISSRIIDACYQLGVKPHQVLKLSGIGCSSKSPAYFLNGAHGINTVHGRMPSVATGAMLAQRNHLALAVSGDGDSGSIGLGQFKHVIRRNVPMVYIIENNGVYGLTKGQFSATADEGQRLKAVGLNELPALDLCAEAIVAGAGFVARSFAGDARQVTELLKAAIRFGGTAIIDVVSPCVTFNNHDESTKSYSYGKAHEVPIHDVTFVPDFEEIRVDYAPGEVVTVQLHDGPAVQLRKLDREYDPTDRLGALRLIEEGQRAGQLITGLLYIDPGRRTLLDTTHIVPTPLALLPETLTRPSRESLREVMAQFR</sequence>
<keyword evidence="1" id="KW-0560">Oxidoreductase</keyword>
<feature type="region of interest" description="Disordered" evidence="2">
    <location>
        <begin position="1"/>
        <end position="44"/>
    </location>
</feature>
<dbReference type="Pfam" id="PF02775">
    <property type="entry name" value="TPP_enzyme_C"/>
    <property type="match status" value="1"/>
</dbReference>
<dbReference type="Proteomes" id="UP000259030">
    <property type="component" value="Chromosome"/>
</dbReference>
<dbReference type="InterPro" id="IPR011766">
    <property type="entry name" value="TPP_enzyme_TPP-bd"/>
</dbReference>
<dbReference type="InterPro" id="IPR029061">
    <property type="entry name" value="THDP-binding"/>
</dbReference>
<feature type="domain" description="Thiamine pyrophosphate enzyme TPP-binding" evidence="3">
    <location>
        <begin position="89"/>
        <end position="237"/>
    </location>
</feature>
<name>A0A221SZ43_9DEIO</name>
<dbReference type="InterPro" id="IPR051457">
    <property type="entry name" value="2-oxoacid:Fd_oxidoreductase"/>
</dbReference>
<evidence type="ECO:0000256" key="1">
    <source>
        <dbReference type="ARBA" id="ARBA00023002"/>
    </source>
</evidence>